<feature type="region of interest" description="Disordered" evidence="7">
    <location>
        <begin position="63"/>
        <end position="87"/>
    </location>
</feature>
<keyword evidence="4" id="KW-0564">Palmitate</keyword>
<organism evidence="8 9">
    <name type="scientific">Thiohalorhabdus denitrificans</name>
    <dbReference type="NCBI Taxonomy" id="381306"/>
    <lineage>
        <taxon>Bacteria</taxon>
        <taxon>Pseudomonadati</taxon>
        <taxon>Pseudomonadota</taxon>
        <taxon>Gammaproteobacteria</taxon>
        <taxon>Thiohalorhabdales</taxon>
        <taxon>Thiohalorhabdaceae</taxon>
        <taxon>Thiohalorhabdus</taxon>
    </lineage>
</organism>
<evidence type="ECO:0000256" key="7">
    <source>
        <dbReference type="SAM" id="MobiDB-lite"/>
    </source>
</evidence>
<keyword evidence="3" id="KW-0472">Membrane</keyword>
<evidence type="ECO:0000256" key="6">
    <source>
        <dbReference type="ARBA" id="ARBA00023288"/>
    </source>
</evidence>
<dbReference type="InterPro" id="IPR032831">
    <property type="entry name" value="LptM_cons"/>
</dbReference>
<protein>
    <submittedName>
        <fullName evidence="8">Lipoprotein-attachment site-containing protein</fullName>
    </submittedName>
</protein>
<feature type="region of interest" description="Disordered" evidence="7">
    <location>
        <begin position="1"/>
        <end position="26"/>
    </location>
</feature>
<evidence type="ECO:0000256" key="1">
    <source>
        <dbReference type="ARBA" id="ARBA00004459"/>
    </source>
</evidence>
<evidence type="ECO:0000313" key="9">
    <source>
        <dbReference type="Proteomes" id="UP000183104"/>
    </source>
</evidence>
<dbReference type="AlphaFoldDB" id="A0A1G5GAG4"/>
<evidence type="ECO:0000313" key="8">
    <source>
        <dbReference type="EMBL" id="SCY48542.1"/>
    </source>
</evidence>
<evidence type="ECO:0000256" key="3">
    <source>
        <dbReference type="ARBA" id="ARBA00023136"/>
    </source>
</evidence>
<evidence type="ECO:0000256" key="4">
    <source>
        <dbReference type="ARBA" id="ARBA00023139"/>
    </source>
</evidence>
<keyword evidence="6 8" id="KW-0449">Lipoprotein</keyword>
<keyword evidence="9" id="KW-1185">Reference proteome</keyword>
<dbReference type="Proteomes" id="UP000183104">
    <property type="component" value="Unassembled WGS sequence"/>
</dbReference>
<accession>A0A1G5GAG4</accession>
<proteinExistence type="predicted"/>
<dbReference type="Pfam" id="PF13627">
    <property type="entry name" value="LptM_cons"/>
    <property type="match status" value="1"/>
</dbReference>
<keyword evidence="5" id="KW-0998">Cell outer membrane</keyword>
<sequence length="87" mass="8814">MARFPRSLCRSGRPGRDAPYPAAQAGGGAYTVRAHPVAAGTAAPAVLVALVLVLSGCGQKGPLYRPEPAQDLASPEPAPASLQHNAD</sequence>
<dbReference type="RefSeq" id="WP_074471417.1">
    <property type="nucleotide sequence ID" value="NZ_FMUN01000006.1"/>
</dbReference>
<comment type="subcellular location">
    <subcellularLocation>
        <location evidence="1">Cell outer membrane</location>
        <topology evidence="1">Lipid-anchor</topology>
    </subcellularLocation>
</comment>
<keyword evidence="2" id="KW-0732">Signal</keyword>
<evidence type="ECO:0000256" key="2">
    <source>
        <dbReference type="ARBA" id="ARBA00022729"/>
    </source>
</evidence>
<dbReference type="GO" id="GO:0009279">
    <property type="term" value="C:cell outer membrane"/>
    <property type="evidence" value="ECO:0007669"/>
    <property type="project" value="UniProtKB-SubCell"/>
</dbReference>
<name>A0A1G5GAG4_9GAMM</name>
<dbReference type="NCBIfam" id="NF047847">
    <property type="entry name" value="SS_mature_LptM"/>
    <property type="match status" value="1"/>
</dbReference>
<gene>
    <name evidence="8" type="ORF">SAMN05661077_2260</name>
</gene>
<evidence type="ECO:0000256" key="5">
    <source>
        <dbReference type="ARBA" id="ARBA00023237"/>
    </source>
</evidence>
<dbReference type="EMBL" id="FMUN01000006">
    <property type="protein sequence ID" value="SCY48542.1"/>
    <property type="molecule type" value="Genomic_DNA"/>
</dbReference>
<reference evidence="9" key="1">
    <citation type="submission" date="2016-10" db="EMBL/GenBank/DDBJ databases">
        <authorList>
            <person name="Varghese N."/>
        </authorList>
    </citation>
    <scope>NUCLEOTIDE SEQUENCE [LARGE SCALE GENOMIC DNA]</scope>
    <source>
        <strain evidence="9">HL 19</strain>
    </source>
</reference>